<accession>A0ABU7BNN7</accession>
<name>A0ABU7BNN7_9TELE</name>
<evidence type="ECO:0000313" key="2">
    <source>
        <dbReference type="Proteomes" id="UP001345963"/>
    </source>
</evidence>
<protein>
    <submittedName>
        <fullName evidence="1">Uncharacterized protein</fullName>
    </submittedName>
</protein>
<dbReference type="Proteomes" id="UP001345963">
    <property type="component" value="Unassembled WGS sequence"/>
</dbReference>
<organism evidence="1 2">
    <name type="scientific">Ataeniobius toweri</name>
    <dbReference type="NCBI Taxonomy" id="208326"/>
    <lineage>
        <taxon>Eukaryota</taxon>
        <taxon>Metazoa</taxon>
        <taxon>Chordata</taxon>
        <taxon>Craniata</taxon>
        <taxon>Vertebrata</taxon>
        <taxon>Euteleostomi</taxon>
        <taxon>Actinopterygii</taxon>
        <taxon>Neopterygii</taxon>
        <taxon>Teleostei</taxon>
        <taxon>Neoteleostei</taxon>
        <taxon>Acanthomorphata</taxon>
        <taxon>Ovalentaria</taxon>
        <taxon>Atherinomorphae</taxon>
        <taxon>Cyprinodontiformes</taxon>
        <taxon>Goodeidae</taxon>
        <taxon>Ataeniobius</taxon>
    </lineage>
</organism>
<comment type="caution">
    <text evidence="1">The sequence shown here is derived from an EMBL/GenBank/DDBJ whole genome shotgun (WGS) entry which is preliminary data.</text>
</comment>
<dbReference type="EMBL" id="JAHUTI010061157">
    <property type="protein sequence ID" value="MED6252267.1"/>
    <property type="molecule type" value="Genomic_DNA"/>
</dbReference>
<proteinExistence type="predicted"/>
<sequence length="147" mass="16215">MVSSVCPDGCSINHNYHKTASRKIFSVGCLRVSSLLSLPVNEPGSPSTVLSSKIIHLKLPGPFTHPTCSRSFPSSHFSSPLADLLITLCKQKYIKINNPEYYLSLTIDPFSIQRRVPVSPANKIFLNKLVKTFPVFLSVFLHVGQSS</sequence>
<reference evidence="1 2" key="1">
    <citation type="submission" date="2021-07" db="EMBL/GenBank/DDBJ databases">
        <authorList>
            <person name="Palmer J.M."/>
        </authorList>
    </citation>
    <scope>NUCLEOTIDE SEQUENCE [LARGE SCALE GENOMIC DNA]</scope>
    <source>
        <strain evidence="1 2">AT_MEX2019</strain>
        <tissue evidence="1">Muscle</tissue>
    </source>
</reference>
<evidence type="ECO:0000313" key="1">
    <source>
        <dbReference type="EMBL" id="MED6252267.1"/>
    </source>
</evidence>
<gene>
    <name evidence="1" type="ORF">ATANTOWER_009377</name>
</gene>
<keyword evidence="2" id="KW-1185">Reference proteome</keyword>